<keyword evidence="3 7" id="KW-0799">Topoisomerase</keyword>
<dbReference type="InterPro" id="IPR035516">
    <property type="entry name" value="Gyrase/topoIV_suA_C"/>
</dbReference>
<dbReference type="SMART" id="SM00434">
    <property type="entry name" value="TOP4c"/>
    <property type="match status" value="1"/>
</dbReference>
<feature type="site" description="Transition state stabilizer" evidence="7">
    <location>
        <position position="133"/>
    </location>
</feature>
<feature type="domain" description="Topo IIA-type catalytic" evidence="10">
    <location>
        <begin position="41"/>
        <end position="532"/>
    </location>
</feature>
<dbReference type="InterPro" id="IPR013758">
    <property type="entry name" value="Topo_IIA_A/C_ab"/>
</dbReference>
<dbReference type="InterPro" id="IPR002205">
    <property type="entry name" value="Topo_IIA_dom_A"/>
</dbReference>
<dbReference type="Gene3D" id="1.10.268.10">
    <property type="entry name" value="Topoisomerase, domain 3"/>
    <property type="match status" value="1"/>
</dbReference>
<dbReference type="GO" id="GO:0005694">
    <property type="term" value="C:chromosome"/>
    <property type="evidence" value="ECO:0007669"/>
    <property type="project" value="InterPro"/>
</dbReference>
<dbReference type="EMBL" id="SMLK01000008">
    <property type="protein sequence ID" value="TFY97118.1"/>
    <property type="molecule type" value="Genomic_DNA"/>
</dbReference>
<dbReference type="Gene3D" id="3.30.1360.40">
    <property type="match status" value="1"/>
</dbReference>
<dbReference type="InterPro" id="IPR050220">
    <property type="entry name" value="Type_II_DNA_Topoisomerases"/>
</dbReference>
<feature type="site" description="Interaction with DNA" evidence="7">
    <location>
        <position position="92"/>
    </location>
</feature>
<feature type="site" description="Interaction with DNA" evidence="7">
    <location>
        <position position="90"/>
    </location>
</feature>
<keyword evidence="2 7" id="KW-1003">Cell membrane</keyword>
<feature type="active site" description="O-(5'-phospho-DNA)-tyrosine intermediate" evidence="7 8">
    <location>
        <position position="134"/>
    </location>
</feature>
<feature type="site" description="Interaction with DNA" evidence="7">
    <location>
        <position position="49"/>
    </location>
</feature>
<evidence type="ECO:0000313" key="11">
    <source>
        <dbReference type="EMBL" id="TFY97118.1"/>
    </source>
</evidence>
<dbReference type="SUPFAM" id="SSF56719">
    <property type="entry name" value="Type II DNA topoisomerase"/>
    <property type="match status" value="1"/>
</dbReference>
<comment type="subunit">
    <text evidence="7">Heterotetramer composed of ParC and ParE.</text>
</comment>
<dbReference type="GO" id="GO:0003918">
    <property type="term" value="F:DNA topoisomerase type II (double strand cut, ATP-hydrolyzing) activity"/>
    <property type="evidence" value="ECO:0007669"/>
    <property type="project" value="UniProtKB-UniRule"/>
</dbReference>
<keyword evidence="12" id="KW-1185">Reference proteome</keyword>
<accession>A0A4Z0BGT0</accession>
<keyword evidence="5 7" id="KW-0472">Membrane</keyword>
<comment type="function">
    <text evidence="7">Topoisomerase IV is essential for chromosome segregation. It relaxes supercoiled DNA. Performs the decatenation events required during the replication of a circular DNA molecule.</text>
</comment>
<evidence type="ECO:0000256" key="4">
    <source>
        <dbReference type="ARBA" id="ARBA00023125"/>
    </source>
</evidence>
<evidence type="ECO:0000313" key="12">
    <source>
        <dbReference type="Proteomes" id="UP000297839"/>
    </source>
</evidence>
<dbReference type="GO" id="GO:0005737">
    <property type="term" value="C:cytoplasm"/>
    <property type="evidence" value="ECO:0007669"/>
    <property type="project" value="TreeGrafter"/>
</dbReference>
<dbReference type="OrthoDB" id="9806486at2"/>
<name>A0A4Z0BGT0_9BURK</name>
<comment type="similarity">
    <text evidence="7">Belongs to the type II topoisomerase GyrA/ParC subunit family. ParC type 1 subfamily.</text>
</comment>
<dbReference type="Proteomes" id="UP000297839">
    <property type="component" value="Unassembled WGS sequence"/>
</dbReference>
<dbReference type="CDD" id="cd00187">
    <property type="entry name" value="TOP4c"/>
    <property type="match status" value="1"/>
</dbReference>
<proteinExistence type="inferred from homology"/>
<evidence type="ECO:0000259" key="10">
    <source>
        <dbReference type="PROSITE" id="PS52040"/>
    </source>
</evidence>
<evidence type="ECO:0000256" key="6">
    <source>
        <dbReference type="ARBA" id="ARBA00023235"/>
    </source>
</evidence>
<dbReference type="PANTHER" id="PTHR43493:SF1">
    <property type="entry name" value="DNA TOPOISOMERASE 4 SUBUNIT A"/>
    <property type="match status" value="1"/>
</dbReference>
<feature type="coiled-coil region" evidence="9">
    <location>
        <begin position="460"/>
        <end position="519"/>
    </location>
</feature>
<keyword evidence="9" id="KW-0175">Coiled coil</keyword>
<dbReference type="FunFam" id="1.10.268.10:FF:000001">
    <property type="entry name" value="DNA gyrase subunit A"/>
    <property type="match status" value="1"/>
</dbReference>
<dbReference type="GO" id="GO:0006265">
    <property type="term" value="P:DNA topological change"/>
    <property type="evidence" value="ECO:0007669"/>
    <property type="project" value="UniProtKB-UniRule"/>
</dbReference>
<sequence>MDQEQLIPLDDGGAGNQIDLASYAQRAYLEYALSVVKGRALPDVSDGQKPVQRRILYSMWRMGLGFGAGNAGAKPVKSARVVGDVLGRFHPHGDQAAYDALVRMAQDFSQRYPLIDGQGNFGSRDGDGAAAMRYTEARLARITNLLLEEIDEGTVDFVPNYDGAFEEPVRLPARLPFTLLNGASGIAVGLATEIPSHNLREVADACVALVKNAKLTDEELFTLLPGPDFPGGGQIISSAGDIAEAYRSGRGSLKVRARWKIEDLARGQWQLVVNELPPGVSSQKVLEEIEELTNPKVKAGKKALLQDQLQLKQSVLSVLDAVRDESSKDAAVRLVFEPKTSKIEQQDLITTLLAHTSLETSAPINLTMVGLDGRPVQKSLRQMLVEWIEFRQRTIERRSRHRLDKVLDRIHILEGRQLVLLNIDEVIAIIRGSDEPRQALIDRFRLSDRQAEDILEIRLRQLARLEAIKIEQELKNLREEQKKLEEILGSPAALRRLMVKEIEQDAKQFQDARRTEIKEEKKAVAEIKVVDEPVTVVVSQKGWVRARQGHGHEAASFAFKAGDGLYGAFECRTVDTLLAFGSNGRVYSVPVSTLPGARGDGQPVTTYIDLESGTHLVHYFAGAANAWLLLSNTGGYGFLATVADMTSRQRGGKGFVTCGEGEALCRPSPANVPAPAGGTAGALNVPATHVACVSSARRILTFPIGELRQQANGGRGLVLMDLEKKETLAGAAAYVRSVVIRGMFRGKERDETLEIRSLNNALGARGRKGKAGNFTFDPTSIERVE</sequence>
<dbReference type="GO" id="GO:0005524">
    <property type="term" value="F:ATP binding"/>
    <property type="evidence" value="ECO:0007669"/>
    <property type="project" value="InterPro"/>
</dbReference>
<dbReference type="InterPro" id="IPR005742">
    <property type="entry name" value="TopoIV_A_Gneg"/>
</dbReference>
<dbReference type="SUPFAM" id="SSF101904">
    <property type="entry name" value="GyrA/ParC C-terminal domain-like"/>
    <property type="match status" value="1"/>
</dbReference>
<comment type="caution">
    <text evidence="11">The sequence shown here is derived from an EMBL/GenBank/DDBJ whole genome shotgun (WGS) entry which is preliminary data.</text>
</comment>
<dbReference type="InterPro" id="IPR013760">
    <property type="entry name" value="Topo_IIA-like_dom_sf"/>
</dbReference>
<dbReference type="GO" id="GO:0003677">
    <property type="term" value="F:DNA binding"/>
    <property type="evidence" value="ECO:0007669"/>
    <property type="project" value="UniProtKB-UniRule"/>
</dbReference>
<dbReference type="EC" id="5.6.2.2" evidence="7"/>
<dbReference type="GO" id="GO:0009330">
    <property type="term" value="C:DNA topoisomerase type II (double strand cut, ATP-hydrolyzing) complex"/>
    <property type="evidence" value="ECO:0007669"/>
    <property type="project" value="TreeGrafter"/>
</dbReference>
<dbReference type="Gene3D" id="3.90.199.10">
    <property type="entry name" value="Topoisomerase II, domain 5"/>
    <property type="match status" value="1"/>
</dbReference>
<dbReference type="PROSITE" id="PS52040">
    <property type="entry name" value="TOPO_IIA"/>
    <property type="match status" value="1"/>
</dbReference>
<gene>
    <name evidence="7 11" type="primary">parC</name>
    <name evidence="11" type="ORF">EZ216_18715</name>
</gene>
<evidence type="ECO:0000256" key="8">
    <source>
        <dbReference type="PROSITE-ProRule" id="PRU01384"/>
    </source>
</evidence>
<evidence type="ECO:0000256" key="2">
    <source>
        <dbReference type="ARBA" id="ARBA00022475"/>
    </source>
</evidence>
<comment type="subcellular location">
    <subcellularLocation>
        <location evidence="7">Cell membrane</location>
        <topology evidence="7">Peripheral membrane protein</topology>
    </subcellularLocation>
</comment>
<reference evidence="11 12" key="1">
    <citation type="submission" date="2019-03" db="EMBL/GenBank/DDBJ databases">
        <title>Ramlibacter sp. 18x22-1, whole genome shotgun sequence.</title>
        <authorList>
            <person name="Zhang X."/>
            <person name="Feng G."/>
            <person name="Zhu H."/>
        </authorList>
    </citation>
    <scope>NUCLEOTIDE SEQUENCE [LARGE SCALE GENOMIC DNA]</scope>
    <source>
        <strain evidence="11 12">18x22-1</strain>
    </source>
</reference>
<evidence type="ECO:0000256" key="7">
    <source>
        <dbReference type="HAMAP-Rule" id="MF_00936"/>
    </source>
</evidence>
<dbReference type="GO" id="GO:0007059">
    <property type="term" value="P:chromosome segregation"/>
    <property type="evidence" value="ECO:0007669"/>
    <property type="project" value="UniProtKB-UniRule"/>
</dbReference>
<dbReference type="RefSeq" id="WP_135251316.1">
    <property type="nucleotide sequence ID" value="NZ_SMLK01000008.1"/>
</dbReference>
<dbReference type="PANTHER" id="PTHR43493">
    <property type="entry name" value="DNA GYRASE/TOPOISOMERASE SUBUNIT A"/>
    <property type="match status" value="1"/>
</dbReference>
<dbReference type="Gene3D" id="2.120.10.90">
    <property type="entry name" value="DNA gyrase/topoisomerase IV, subunit A, C-terminal"/>
    <property type="match status" value="1"/>
</dbReference>
<protein>
    <recommendedName>
        <fullName evidence="7">DNA topoisomerase 4 subunit A</fullName>
        <ecNumber evidence="7">5.6.2.2</ecNumber>
    </recommendedName>
    <alternativeName>
        <fullName evidence="7">Topoisomerase IV subunit A</fullName>
    </alternativeName>
</protein>
<dbReference type="HAMAP" id="MF_00936">
    <property type="entry name" value="ParC_type1"/>
    <property type="match status" value="1"/>
</dbReference>
<evidence type="ECO:0000256" key="3">
    <source>
        <dbReference type="ARBA" id="ARBA00023029"/>
    </source>
</evidence>
<dbReference type="InterPro" id="IPR013757">
    <property type="entry name" value="Topo_IIA_A_a_sf"/>
</dbReference>
<evidence type="ECO:0000256" key="5">
    <source>
        <dbReference type="ARBA" id="ARBA00023136"/>
    </source>
</evidence>
<dbReference type="Pfam" id="PF00521">
    <property type="entry name" value="DNA_topoisoIV"/>
    <property type="match status" value="1"/>
</dbReference>
<comment type="catalytic activity">
    <reaction evidence="1 7 8">
        <text>ATP-dependent breakage, passage and rejoining of double-stranded DNA.</text>
        <dbReference type="EC" id="5.6.2.2"/>
    </reaction>
</comment>
<keyword evidence="4 7" id="KW-0238">DNA-binding</keyword>
<dbReference type="Pfam" id="PF03989">
    <property type="entry name" value="DNA_gyraseA_C"/>
    <property type="match status" value="2"/>
</dbReference>
<dbReference type="NCBIfam" id="TIGR01062">
    <property type="entry name" value="parC_Gneg"/>
    <property type="match status" value="1"/>
</dbReference>
<evidence type="ECO:0000256" key="9">
    <source>
        <dbReference type="SAM" id="Coils"/>
    </source>
</evidence>
<dbReference type="AlphaFoldDB" id="A0A4Z0BGT0"/>
<dbReference type="NCBIfam" id="NF004044">
    <property type="entry name" value="PRK05561.1"/>
    <property type="match status" value="1"/>
</dbReference>
<dbReference type="InterPro" id="IPR006691">
    <property type="entry name" value="GyrA/parC_rep"/>
</dbReference>
<keyword evidence="6 7" id="KW-0413">Isomerase</keyword>
<organism evidence="11 12">
    <name type="scientific">Ramlibacter humi</name>
    <dbReference type="NCBI Taxonomy" id="2530451"/>
    <lineage>
        <taxon>Bacteria</taxon>
        <taxon>Pseudomonadati</taxon>
        <taxon>Pseudomonadota</taxon>
        <taxon>Betaproteobacteria</taxon>
        <taxon>Burkholderiales</taxon>
        <taxon>Comamonadaceae</taxon>
        <taxon>Ramlibacter</taxon>
    </lineage>
</organism>
<dbReference type="GO" id="GO:0019897">
    <property type="term" value="C:extrinsic component of plasma membrane"/>
    <property type="evidence" value="ECO:0007669"/>
    <property type="project" value="UniProtKB-UniRule"/>
</dbReference>
<evidence type="ECO:0000256" key="1">
    <source>
        <dbReference type="ARBA" id="ARBA00000185"/>
    </source>
</evidence>